<dbReference type="AlphaFoldDB" id="A0A1G8K190"/>
<dbReference type="GO" id="GO:0016787">
    <property type="term" value="F:hydrolase activity"/>
    <property type="evidence" value="ECO:0007669"/>
    <property type="project" value="UniProtKB-KW"/>
</dbReference>
<dbReference type="OrthoDB" id="9787654at2"/>
<proteinExistence type="predicted"/>
<dbReference type="SUPFAM" id="SSF51556">
    <property type="entry name" value="Metallo-dependent hydrolases"/>
    <property type="match status" value="1"/>
</dbReference>
<dbReference type="PANTHER" id="PTHR35563:SF2">
    <property type="entry name" value="BARREL METAL-DEPENDENT HYDROLASE, PUTATIVE (AFU_ORTHOLOGUE AFUA_1G16240)-RELATED"/>
    <property type="match status" value="1"/>
</dbReference>
<dbReference type="Proteomes" id="UP000199706">
    <property type="component" value="Unassembled WGS sequence"/>
</dbReference>
<accession>A0A1G8K190</accession>
<dbReference type="EMBL" id="FNCJ01000021">
    <property type="protein sequence ID" value="SDI37127.1"/>
    <property type="molecule type" value="Genomic_DNA"/>
</dbReference>
<name>A0A1G8K190_9BURK</name>
<feature type="domain" description="Amidohydrolase-related" evidence="1">
    <location>
        <begin position="11"/>
        <end position="274"/>
    </location>
</feature>
<sequence length="275" mass="30776">MMVSAQAGGLWDCHTHIYGPWKSFPLPDDAAYRPAEAPMTRLLEMHQGLGISHGVLVQAACYGTDHRALLAALAITEGRYRGVALIDGTADDATLQKMHDGGIRGIRFNFMGHLPGERNLDQLRVLVERIKPFGWHALLHGQLRQLLPVLDAWSDLDIPLVIDHMGREEATREPDESRLKELAKHLRHTKRWIKLSGVDRMMKGVPSSWTAAIPVARMLLAAAPERAIWGTDWPHPNVQGNVPDDACLLRFVQDVCGDDKTKEAVLVDNPRRLYF</sequence>
<organism evidence="2 3">
    <name type="scientific">Paraburkholderia phenazinium</name>
    <dbReference type="NCBI Taxonomy" id="60549"/>
    <lineage>
        <taxon>Bacteria</taxon>
        <taxon>Pseudomonadati</taxon>
        <taxon>Pseudomonadota</taxon>
        <taxon>Betaproteobacteria</taxon>
        <taxon>Burkholderiales</taxon>
        <taxon>Burkholderiaceae</taxon>
        <taxon>Paraburkholderia</taxon>
    </lineage>
</organism>
<dbReference type="Gene3D" id="3.20.20.140">
    <property type="entry name" value="Metal-dependent hydrolases"/>
    <property type="match status" value="1"/>
</dbReference>
<evidence type="ECO:0000313" key="3">
    <source>
        <dbReference type="Proteomes" id="UP000199706"/>
    </source>
</evidence>
<dbReference type="InterPro" id="IPR032466">
    <property type="entry name" value="Metal_Hydrolase"/>
</dbReference>
<dbReference type="InterPro" id="IPR052358">
    <property type="entry name" value="Aro_Compnd_Degr_Hydrolases"/>
</dbReference>
<keyword evidence="2" id="KW-0378">Hydrolase</keyword>
<dbReference type="Pfam" id="PF04909">
    <property type="entry name" value="Amidohydro_2"/>
    <property type="match status" value="1"/>
</dbReference>
<gene>
    <name evidence="2" type="ORF">SAMN05216466_121130</name>
</gene>
<reference evidence="2 3" key="1">
    <citation type="submission" date="2016-10" db="EMBL/GenBank/DDBJ databases">
        <authorList>
            <person name="de Groot N.N."/>
        </authorList>
    </citation>
    <scope>NUCLEOTIDE SEQUENCE [LARGE SCALE GENOMIC DNA]</scope>
    <source>
        <strain evidence="2 3">LMG 2247</strain>
    </source>
</reference>
<evidence type="ECO:0000313" key="2">
    <source>
        <dbReference type="EMBL" id="SDI37127.1"/>
    </source>
</evidence>
<dbReference type="RefSeq" id="WP_090692608.1">
    <property type="nucleotide sequence ID" value="NZ_FNCJ01000021.1"/>
</dbReference>
<evidence type="ECO:0000259" key="1">
    <source>
        <dbReference type="Pfam" id="PF04909"/>
    </source>
</evidence>
<protein>
    <submittedName>
        <fullName evidence="2">Predicted metal-dependent hydrolase, TIM-barrel fold</fullName>
    </submittedName>
</protein>
<dbReference type="InterPro" id="IPR006680">
    <property type="entry name" value="Amidohydro-rel"/>
</dbReference>
<dbReference type="PANTHER" id="PTHR35563">
    <property type="entry name" value="BARREL METAL-DEPENDENT HYDROLASE, PUTATIVE (AFU_ORTHOLOGUE AFUA_1G16240)-RELATED"/>
    <property type="match status" value="1"/>
</dbReference>